<evidence type="ECO:0000256" key="3">
    <source>
        <dbReference type="ARBA" id="ARBA00023143"/>
    </source>
</evidence>
<keyword evidence="3" id="KW-0975">Bacterial flagellum</keyword>
<proteinExistence type="inferred from homology"/>
<accession>A0ABW0GTG6</accession>
<dbReference type="PANTHER" id="PTHR34653:SF1">
    <property type="entry name" value="FLAGELLAR HOOK-BASAL BODY COMPLEX PROTEIN FLIE"/>
    <property type="match status" value="1"/>
</dbReference>
<keyword evidence="4" id="KW-0966">Cell projection</keyword>
<keyword evidence="5" id="KW-1185">Reference proteome</keyword>
<dbReference type="InterPro" id="IPR001624">
    <property type="entry name" value="FliE"/>
</dbReference>
<organism evidence="4 5">
    <name type="scientific">Aquipuribacter nitratireducens</name>
    <dbReference type="NCBI Taxonomy" id="650104"/>
    <lineage>
        <taxon>Bacteria</taxon>
        <taxon>Bacillati</taxon>
        <taxon>Actinomycetota</taxon>
        <taxon>Actinomycetes</taxon>
        <taxon>Micrococcales</taxon>
        <taxon>Intrasporangiaceae</taxon>
        <taxon>Aquipuribacter</taxon>
    </lineage>
</organism>
<evidence type="ECO:0000256" key="2">
    <source>
        <dbReference type="ARBA" id="ARBA00009272"/>
    </source>
</evidence>
<reference evidence="5" key="1">
    <citation type="journal article" date="2019" name="Int. J. Syst. Evol. Microbiol.">
        <title>The Global Catalogue of Microorganisms (GCM) 10K type strain sequencing project: providing services to taxonomists for standard genome sequencing and annotation.</title>
        <authorList>
            <consortium name="The Broad Institute Genomics Platform"/>
            <consortium name="The Broad Institute Genome Sequencing Center for Infectious Disease"/>
            <person name="Wu L."/>
            <person name="Ma J."/>
        </authorList>
    </citation>
    <scope>NUCLEOTIDE SEQUENCE [LARGE SCALE GENOMIC DNA]</scope>
    <source>
        <strain evidence="5">CCUG 43114</strain>
    </source>
</reference>
<evidence type="ECO:0000313" key="5">
    <source>
        <dbReference type="Proteomes" id="UP001596122"/>
    </source>
</evidence>
<comment type="subcellular location">
    <subcellularLocation>
        <location evidence="1">Bacterial flagellum basal body</location>
    </subcellularLocation>
</comment>
<evidence type="ECO:0000256" key="1">
    <source>
        <dbReference type="ARBA" id="ARBA00004117"/>
    </source>
</evidence>
<keyword evidence="4" id="KW-0969">Cilium</keyword>
<comment type="similarity">
    <text evidence="2">Belongs to the FliE family.</text>
</comment>
<protein>
    <submittedName>
        <fullName evidence="4">Flagellar hook-basal body complex protein FliE</fullName>
    </submittedName>
</protein>
<dbReference type="Pfam" id="PF02049">
    <property type="entry name" value="FliE"/>
    <property type="match status" value="1"/>
</dbReference>
<evidence type="ECO:0000313" key="4">
    <source>
        <dbReference type="EMBL" id="MFC5381501.1"/>
    </source>
</evidence>
<keyword evidence="4" id="KW-0282">Flagellum</keyword>
<dbReference type="Proteomes" id="UP001596122">
    <property type="component" value="Unassembled WGS sequence"/>
</dbReference>
<dbReference type="RefSeq" id="WP_340269385.1">
    <property type="nucleotide sequence ID" value="NZ_JBBEOG010000004.1"/>
</dbReference>
<dbReference type="EMBL" id="JBHSLD010000009">
    <property type="protein sequence ID" value="MFC5381501.1"/>
    <property type="molecule type" value="Genomic_DNA"/>
</dbReference>
<comment type="caution">
    <text evidence="4">The sequence shown here is derived from an EMBL/GenBank/DDBJ whole genome shotgun (WGS) entry which is preliminary data.</text>
</comment>
<sequence length="119" mass="12075">MSLQPITSVAPTAPTGPVAGLTPALPALDADPAAGGRFDAALAQATGSSLGASAVGRLEDLQRLHATSDDLAVKAVTGQLADPSQYTIAATEANLATQMTVALRNKAVEAYSEIMRMQL</sequence>
<name>A0ABW0GTG6_9MICO</name>
<gene>
    <name evidence="4" type="ORF">ACFPJ6_11920</name>
</gene>
<dbReference type="PANTHER" id="PTHR34653">
    <property type="match status" value="1"/>
</dbReference>